<evidence type="ECO:0000313" key="2">
    <source>
        <dbReference type="Proteomes" id="UP000516380"/>
    </source>
</evidence>
<sequence length="52" mass="5943">MSFEPIDTGTRLTERIRITAPRLLAAFTTREAVKAHRAMLSGIRRHFECRSA</sequence>
<keyword evidence="2" id="KW-1185">Reference proteome</keyword>
<name>A0A7G1IMV5_MYCKA</name>
<dbReference type="AlphaFoldDB" id="A0A7G1IMV5"/>
<organism evidence="1 2">
    <name type="scientific">Mycobacterium kansasii</name>
    <dbReference type="NCBI Taxonomy" id="1768"/>
    <lineage>
        <taxon>Bacteria</taxon>
        <taxon>Bacillati</taxon>
        <taxon>Actinomycetota</taxon>
        <taxon>Actinomycetes</taxon>
        <taxon>Mycobacteriales</taxon>
        <taxon>Mycobacteriaceae</taxon>
        <taxon>Mycobacterium</taxon>
    </lineage>
</organism>
<gene>
    <name evidence="1" type="ORF">NIIDMKKI_73730</name>
</gene>
<evidence type="ECO:0000313" key="1">
    <source>
        <dbReference type="EMBL" id="BCI92167.1"/>
    </source>
</evidence>
<protein>
    <submittedName>
        <fullName evidence="1">Uncharacterized protein</fullName>
    </submittedName>
</protein>
<dbReference type="EMBL" id="AP023343">
    <property type="protein sequence ID" value="BCI92167.1"/>
    <property type="molecule type" value="Genomic_DNA"/>
</dbReference>
<accession>A0A7G1IMV5</accession>
<proteinExistence type="predicted"/>
<dbReference type="Proteomes" id="UP000516380">
    <property type="component" value="Chromosome"/>
</dbReference>
<reference evidence="1 2" key="1">
    <citation type="submission" date="2020-07" db="EMBL/GenBank/DDBJ databases">
        <title>Mycobacterium kansasii (former subtype) with zoonotic potential isolated from diseased indoor pet cat, Japan.</title>
        <authorList>
            <person name="Fukano H."/>
            <person name="Terazono T."/>
            <person name="Hoshino Y."/>
        </authorList>
    </citation>
    <scope>NUCLEOTIDE SEQUENCE [LARGE SCALE GENOMIC DNA]</scope>
    <source>
        <strain evidence="1 2">Kuro-I</strain>
    </source>
</reference>